<dbReference type="PROSITE" id="PS51257">
    <property type="entry name" value="PROKAR_LIPOPROTEIN"/>
    <property type="match status" value="1"/>
</dbReference>
<feature type="region of interest" description="Disordered" evidence="2">
    <location>
        <begin position="26"/>
        <end position="47"/>
    </location>
</feature>
<keyword evidence="5" id="KW-1185">Reference proteome</keyword>
<protein>
    <submittedName>
        <fullName evidence="4">Tyrosine-protein phosphatase</fullName>
        <ecNumber evidence="4">3.1.3.48</ecNumber>
    </submittedName>
</protein>
<evidence type="ECO:0000256" key="3">
    <source>
        <dbReference type="SAM" id="SignalP"/>
    </source>
</evidence>
<evidence type="ECO:0000313" key="4">
    <source>
        <dbReference type="EMBL" id="MDI3419068.1"/>
    </source>
</evidence>
<keyword evidence="3" id="KW-0732">Signal</keyword>
<dbReference type="PROSITE" id="PS00383">
    <property type="entry name" value="TYR_PHOSPHATASE_1"/>
    <property type="match status" value="1"/>
</dbReference>
<dbReference type="Gene3D" id="3.90.190.10">
    <property type="entry name" value="Protein tyrosine phosphatase superfamily"/>
    <property type="match status" value="1"/>
</dbReference>
<proteinExistence type="inferred from homology"/>
<dbReference type="EMBL" id="JASCIS010000009">
    <property type="protein sequence ID" value="MDI3419068.1"/>
    <property type="molecule type" value="Genomic_DNA"/>
</dbReference>
<dbReference type="PANTHER" id="PTHR31126:SF1">
    <property type="entry name" value="TYROSINE SPECIFIC PROTEIN PHOSPHATASES DOMAIN-CONTAINING PROTEIN"/>
    <property type="match status" value="1"/>
</dbReference>
<dbReference type="InterPro" id="IPR026893">
    <property type="entry name" value="Tyr/Ser_Pase_IphP-type"/>
</dbReference>
<feature type="compositionally biased region" description="Low complexity" evidence="2">
    <location>
        <begin position="26"/>
        <end position="42"/>
    </location>
</feature>
<sequence length="310" mass="34242">MRTIRIRRTAAGLVSAALLTTLTSCSSAESPSSADAPAKPVSQGRTASGGLVELEGAVNVRDLGGLRTEHGKRLRAGRVFRADSLAKLTDADVRKLDSLDLRTVIDYRVPFEVEQEGADRLPKGLDVTARPIDDSGLYAKTMEAIGSKDPVKQQEMLGDGKAERMMKEIYRSFVISPESRGQFAATLRDLAQRDKAPLLFHCTSGKDRTGWTAYVLLRAVGVPAEKAEKEYLRSNEYRAEADRKTREGLKAGGYMENPDLLIPLQEVREDYLDEALDQVEKEHGGLDRYLTDGLGLDRSTLHKLRARLVR</sequence>
<comment type="caution">
    <text evidence="4">The sequence shown here is derived from an EMBL/GenBank/DDBJ whole genome shotgun (WGS) entry which is preliminary data.</text>
</comment>
<name>A0ABT6STY7_9ACTN</name>
<feature type="chain" id="PRO_5045958504" evidence="3">
    <location>
        <begin position="29"/>
        <end position="310"/>
    </location>
</feature>
<evidence type="ECO:0000313" key="5">
    <source>
        <dbReference type="Proteomes" id="UP001237105"/>
    </source>
</evidence>
<comment type="similarity">
    <text evidence="1">Belongs to the protein-tyrosine phosphatase family.</text>
</comment>
<organism evidence="4 5">
    <name type="scientific">Streptomyces luteolus</name>
    <dbReference type="NCBI Taxonomy" id="3043615"/>
    <lineage>
        <taxon>Bacteria</taxon>
        <taxon>Bacillati</taxon>
        <taxon>Actinomycetota</taxon>
        <taxon>Actinomycetes</taxon>
        <taxon>Kitasatosporales</taxon>
        <taxon>Streptomycetaceae</taxon>
        <taxon>Streptomyces</taxon>
    </lineage>
</organism>
<dbReference type="RefSeq" id="WP_282534981.1">
    <property type="nucleotide sequence ID" value="NZ_JASCIS010000009.1"/>
</dbReference>
<dbReference type="Pfam" id="PF13350">
    <property type="entry name" value="Y_phosphatase3"/>
    <property type="match status" value="1"/>
</dbReference>
<dbReference type="EC" id="3.1.3.48" evidence="4"/>
<feature type="signal peptide" evidence="3">
    <location>
        <begin position="1"/>
        <end position="28"/>
    </location>
</feature>
<dbReference type="Proteomes" id="UP001237105">
    <property type="component" value="Unassembled WGS sequence"/>
</dbReference>
<dbReference type="InterPro" id="IPR029021">
    <property type="entry name" value="Prot-tyrosine_phosphatase-like"/>
</dbReference>
<reference evidence="4 5" key="1">
    <citation type="submission" date="2023-05" db="EMBL/GenBank/DDBJ databases">
        <title>Draft genome sequence of Streptomyces sp. B-S-A12 isolated from a cave soil in Thailand.</title>
        <authorList>
            <person name="Chamroensaksri N."/>
            <person name="Muangham S."/>
        </authorList>
    </citation>
    <scope>NUCLEOTIDE SEQUENCE [LARGE SCALE GENOMIC DNA]</scope>
    <source>
        <strain evidence="4 5">B-S-A12</strain>
    </source>
</reference>
<dbReference type="PANTHER" id="PTHR31126">
    <property type="entry name" value="TYROSINE-PROTEIN PHOSPHATASE"/>
    <property type="match status" value="1"/>
</dbReference>
<dbReference type="SUPFAM" id="SSF52799">
    <property type="entry name" value="(Phosphotyrosine protein) phosphatases II"/>
    <property type="match status" value="1"/>
</dbReference>
<dbReference type="InterPro" id="IPR016130">
    <property type="entry name" value="Tyr_Pase_AS"/>
</dbReference>
<gene>
    <name evidence="4" type="ORF">QIT00_10915</name>
</gene>
<evidence type="ECO:0000256" key="1">
    <source>
        <dbReference type="ARBA" id="ARBA00009580"/>
    </source>
</evidence>
<dbReference type="GO" id="GO:0004725">
    <property type="term" value="F:protein tyrosine phosphatase activity"/>
    <property type="evidence" value="ECO:0007669"/>
    <property type="project" value="UniProtKB-EC"/>
</dbReference>
<evidence type="ECO:0000256" key="2">
    <source>
        <dbReference type="SAM" id="MobiDB-lite"/>
    </source>
</evidence>
<keyword evidence="4" id="KW-0378">Hydrolase</keyword>
<accession>A0ABT6STY7</accession>